<reference evidence="2 3" key="1">
    <citation type="journal article" date="2016" name="Nat. Commun.">
        <title>Thousands of microbial genomes shed light on interconnected biogeochemical processes in an aquifer system.</title>
        <authorList>
            <person name="Anantharaman K."/>
            <person name="Brown C.T."/>
            <person name="Hug L.A."/>
            <person name="Sharon I."/>
            <person name="Castelle C.J."/>
            <person name="Probst A.J."/>
            <person name="Thomas B.C."/>
            <person name="Singh A."/>
            <person name="Wilkins M.J."/>
            <person name="Karaoz U."/>
            <person name="Brodie E.L."/>
            <person name="Williams K.H."/>
            <person name="Hubbard S.S."/>
            <person name="Banfield J.F."/>
        </authorList>
    </citation>
    <scope>NUCLEOTIDE SEQUENCE [LARGE SCALE GENOMIC DNA]</scope>
</reference>
<evidence type="ECO:0000313" key="3">
    <source>
        <dbReference type="Proteomes" id="UP000178735"/>
    </source>
</evidence>
<dbReference type="EMBL" id="MGFH01000246">
    <property type="protein sequence ID" value="OGM00951.1"/>
    <property type="molecule type" value="Genomic_DNA"/>
</dbReference>
<proteinExistence type="predicted"/>
<dbReference type="STRING" id="1817813.A2008_09870"/>
<gene>
    <name evidence="2" type="ORF">A2008_09870</name>
</gene>
<comment type="caution">
    <text evidence="2">The sequence shown here is derived from an EMBL/GenBank/DDBJ whole genome shotgun (WGS) entry which is preliminary data.</text>
</comment>
<name>A0A1F7WDR0_9BACT</name>
<accession>A0A1F7WDR0</accession>
<protein>
    <submittedName>
        <fullName evidence="2">Uncharacterized protein</fullName>
    </submittedName>
</protein>
<sequence>MPVTDIIKNVSPIGNTLPVGTATDSPPREFSPREGQVYSARVKGFSEGAALVSIDNRYLLALSDLAVKTGEQILLKLVGRGADGKFIFKLADSPAGTQITARERSAADILKSVGADPKNPQAAAVLESHLKFGLRLDARSIDGAAAALNRVLNSAAGAEAQRTAGEAPAQPEGGRAPAGAESATPLPAAKTGVQTLADAATLLTKSNIPVNQESLKLASALIETLRGQSLDFNRVFSSARSSLAVALAGIIPDLENGGKRAAYSAKRVLGAVTAFRSFENGAVRLLEALAAARPEGAERAGGAMKKSAAFVKEALTLIAELEKFSGGGIVKNPGELAAVRENIINMLESRAMTELYSAISGGELFKFPFNYDDEEHEALCALEKEDGRVVAVDMYLTLSRLDSIRVNIKKKESAAGIYIFVKNAEIKRYIESKYFESKQMIDSAINSPYYFTVVVGKKIDFLPPVLKYSGGGDIMSALDISV</sequence>
<dbReference type="Proteomes" id="UP000178735">
    <property type="component" value="Unassembled WGS sequence"/>
</dbReference>
<evidence type="ECO:0000313" key="2">
    <source>
        <dbReference type="EMBL" id="OGM00951.1"/>
    </source>
</evidence>
<evidence type="ECO:0000256" key="1">
    <source>
        <dbReference type="SAM" id="MobiDB-lite"/>
    </source>
</evidence>
<dbReference type="AlphaFoldDB" id="A0A1F7WDR0"/>
<feature type="region of interest" description="Disordered" evidence="1">
    <location>
        <begin position="159"/>
        <end position="185"/>
    </location>
</feature>
<organism evidence="2 3">
    <name type="scientific">Candidatus Wallbacteria bacterium GWC2_49_35</name>
    <dbReference type="NCBI Taxonomy" id="1817813"/>
    <lineage>
        <taxon>Bacteria</taxon>
        <taxon>Candidatus Walliibacteriota</taxon>
    </lineage>
</organism>